<evidence type="ECO:0000313" key="1">
    <source>
        <dbReference type="EMBL" id="AUC20906.1"/>
    </source>
</evidence>
<gene>
    <name evidence="1" type="ORF">BTO15_01715</name>
</gene>
<dbReference type="PROSITE" id="PS51257">
    <property type="entry name" value="PROKAR_LIPOPROTEIN"/>
    <property type="match status" value="1"/>
</dbReference>
<sequence length="276" mass="31959">MKRMKSNLKFLAIIAFVGFSLQSCENDEDLENSIDQNPERFEGLEIGNTDFKVPQFNPDLHIEFDYTGKTKVKKIYFDINPVNVSEPSADKVNWEVLVYLVPESYYLNQLNPHIHYHILFDSSNETFPTVRPSEGVYNLKITVIEEDNSESYITKEFEIIKKFSEVEVGVDNKVIAGSDEIDTEFYYNAGSNTISEIKYELWFEEWREGQNVAVGEWDTIVIILPENLYENQSNPHIHYHMAIDSGFPLGDYWLNIYVQEQGEEAVKLSVPLSIVE</sequence>
<name>A0ABN5F2L2_9FLAO</name>
<proteinExistence type="predicted"/>
<evidence type="ECO:0000313" key="2">
    <source>
        <dbReference type="Proteomes" id="UP000232721"/>
    </source>
</evidence>
<protein>
    <recommendedName>
        <fullName evidence="3">DUF4625 domain-containing protein</fullName>
    </recommendedName>
</protein>
<evidence type="ECO:0008006" key="3">
    <source>
        <dbReference type="Google" id="ProtNLM"/>
    </source>
</evidence>
<dbReference type="Proteomes" id="UP000232721">
    <property type="component" value="Chromosome"/>
</dbReference>
<accession>A0ABN5F2L2</accession>
<organism evidence="1 2">
    <name type="scientific">Polaribacter sejongensis</name>
    <dbReference type="NCBI Taxonomy" id="985043"/>
    <lineage>
        <taxon>Bacteria</taxon>
        <taxon>Pseudomonadati</taxon>
        <taxon>Bacteroidota</taxon>
        <taxon>Flavobacteriia</taxon>
        <taxon>Flavobacteriales</taxon>
        <taxon>Flavobacteriaceae</taxon>
    </lineage>
</organism>
<reference evidence="1 2" key="1">
    <citation type="submission" date="2017-02" db="EMBL/GenBank/DDBJ databases">
        <title>Trade-off between light-utilization and light-protection in marine flavobacteria.</title>
        <authorList>
            <person name="Kumagai Y."/>
            <person name="Yoshizawa S."/>
            <person name="Kogure K."/>
            <person name="Iwasaki W."/>
        </authorList>
    </citation>
    <scope>NUCLEOTIDE SEQUENCE [LARGE SCALE GENOMIC DNA]</scope>
    <source>
        <strain evidence="1 2">KCTC 23670</strain>
    </source>
</reference>
<dbReference type="EMBL" id="CP019336">
    <property type="protein sequence ID" value="AUC20906.1"/>
    <property type="molecule type" value="Genomic_DNA"/>
</dbReference>
<keyword evidence="2" id="KW-1185">Reference proteome</keyword>